<name>A0A2U3EM25_PURLI</name>
<proteinExistence type="predicted"/>
<evidence type="ECO:0000313" key="4">
    <source>
        <dbReference type="Proteomes" id="UP000245956"/>
    </source>
</evidence>
<feature type="region of interest" description="Disordered" evidence="1">
    <location>
        <begin position="397"/>
        <end position="417"/>
    </location>
</feature>
<dbReference type="EMBL" id="LCWV01000002">
    <property type="protein sequence ID" value="PWI75568.1"/>
    <property type="molecule type" value="Genomic_DNA"/>
</dbReference>
<evidence type="ECO:0000313" key="3">
    <source>
        <dbReference type="EMBL" id="PWI75568.1"/>
    </source>
</evidence>
<evidence type="ECO:0000256" key="1">
    <source>
        <dbReference type="SAM" id="MobiDB-lite"/>
    </source>
</evidence>
<reference evidence="2" key="3">
    <citation type="submission" date="2023-11" db="EMBL/GenBank/DDBJ databases">
        <authorList>
            <person name="Beijen E."/>
            <person name="Ohm R.A."/>
        </authorList>
    </citation>
    <scope>NUCLEOTIDE SEQUENCE</scope>
    <source>
        <strain evidence="2">CBS 150709</strain>
    </source>
</reference>
<reference evidence="2 5" key="4">
    <citation type="journal article" date="2024" name="Microbiol. Resour. Announc.">
        <title>Genome annotations for the ascomycete fungi Trichoderma harzianum, Trichoderma aggressivum, and Purpureocillium lilacinum.</title>
        <authorList>
            <person name="Beijen E.P.W."/>
            <person name="Ohm R.A."/>
        </authorList>
    </citation>
    <scope>NUCLEOTIDE SEQUENCE [LARGE SCALE GENOMIC DNA]</scope>
    <source>
        <strain evidence="2 5">CBS 150709</strain>
    </source>
</reference>
<reference evidence="3 4" key="2">
    <citation type="journal article" date="2016" name="Front. Microbiol.">
        <title>Genome and transcriptome sequences reveal the specific parasitism of the nematophagous Purpureocillium lilacinum 36-1.</title>
        <authorList>
            <person name="Xie J."/>
            <person name="Li S."/>
            <person name="Mo C."/>
            <person name="Xiao X."/>
            <person name="Peng D."/>
            <person name="Wang G."/>
            <person name="Xiao Y."/>
        </authorList>
    </citation>
    <scope>NUCLEOTIDE SEQUENCE [LARGE SCALE GENOMIC DNA]</scope>
    <source>
        <strain evidence="3 4">36-1</strain>
    </source>
</reference>
<organism evidence="3 4">
    <name type="scientific">Purpureocillium lilacinum</name>
    <name type="common">Paecilomyces lilacinus</name>
    <dbReference type="NCBI Taxonomy" id="33203"/>
    <lineage>
        <taxon>Eukaryota</taxon>
        <taxon>Fungi</taxon>
        <taxon>Dikarya</taxon>
        <taxon>Ascomycota</taxon>
        <taxon>Pezizomycotina</taxon>
        <taxon>Sordariomycetes</taxon>
        <taxon>Hypocreomycetidae</taxon>
        <taxon>Hypocreales</taxon>
        <taxon>Ophiocordycipitaceae</taxon>
        <taxon>Purpureocillium</taxon>
    </lineage>
</organism>
<feature type="region of interest" description="Disordered" evidence="1">
    <location>
        <begin position="545"/>
        <end position="588"/>
    </location>
</feature>
<sequence>MPALAWYPQTWDHHLAERRGAALPPVRAAVRVKRRLDEGSVDCRVSALNDTDRGNGRQHSRALDATPDASLEASLEASVRVPCRDASVRDVQDPRSGKLIYRPFCRLPRGDDPGPPSGSSATVGPARCSSTAAVAEWQLAGGAGVRERLRVLGRSRGSDPSPTIVALLIRGRAEALFVVCRLSSRRRPLDVAQRQPAPVDQSTCSIQGPGSRAVSRVYVPCVVGRHAEKPVLQASGFGGARGTAHVSTGGGDGGQLSSLLPRLAPDQCRHCRPREASGVKILEGVQGCRRRRPRGRGTQRRRRLIAGAGPGVGCVGAAGDDVAMPREAQGSAEPALGARQPRSEGRWMGFRAESIGVGACECKFGLFSWAGLANRMQAAWVPQGPFAPAMLGGVTSVPAERSPPSTTVNHRRSETGRTLPVTSVSTKVPSDQGGKRSETVATQLPYSSTVRLPSAAAPERDGAWELNSKRNAIEGRLGRDSLYSTHPERRWTDAAAAAAASSFALSQRSSGVKAGRLGKTLAYRGSDTQFPLGARCAGRLRPRSLESLASPARRDRHETRGCLGAASATVADRSKSPSPNPPGGTLVSAAVTVVSRCARGRRER</sequence>
<reference evidence="3" key="1">
    <citation type="submission" date="2015-05" db="EMBL/GenBank/DDBJ databases">
        <authorList>
            <person name="Wang D.B."/>
            <person name="Wang M."/>
        </authorList>
    </citation>
    <scope>NUCLEOTIDE SEQUENCE</scope>
    <source>
        <strain evidence="3">36-1</strain>
    </source>
</reference>
<dbReference type="Proteomes" id="UP001287286">
    <property type="component" value="Unassembled WGS sequence"/>
</dbReference>
<feature type="region of interest" description="Disordered" evidence="1">
    <location>
        <begin position="48"/>
        <end position="69"/>
    </location>
</feature>
<dbReference type="AlphaFoldDB" id="A0A2U3EM25"/>
<protein>
    <submittedName>
        <fullName evidence="3">Uncharacterized protein</fullName>
    </submittedName>
</protein>
<gene>
    <name evidence="3" type="ORF">PCL_06226</name>
    <name evidence="2" type="ORF">Purlil1_4126</name>
</gene>
<keyword evidence="5" id="KW-1185">Reference proteome</keyword>
<accession>A0A2U3EM25</accession>
<evidence type="ECO:0000313" key="2">
    <source>
        <dbReference type="EMBL" id="KAK4091696.1"/>
    </source>
</evidence>
<feature type="region of interest" description="Disordered" evidence="1">
    <location>
        <begin position="106"/>
        <end position="125"/>
    </location>
</feature>
<comment type="caution">
    <text evidence="3">The sequence shown here is derived from an EMBL/GenBank/DDBJ whole genome shotgun (WGS) entry which is preliminary data.</text>
</comment>
<evidence type="ECO:0000313" key="5">
    <source>
        <dbReference type="Proteomes" id="UP001287286"/>
    </source>
</evidence>
<dbReference type="Proteomes" id="UP000245956">
    <property type="component" value="Unassembled WGS sequence"/>
</dbReference>
<dbReference type="EMBL" id="JAWRVI010000011">
    <property type="protein sequence ID" value="KAK4091696.1"/>
    <property type="molecule type" value="Genomic_DNA"/>
</dbReference>